<name>A0ABS5HTK7_9RHOB</name>
<proteinExistence type="predicted"/>
<protein>
    <submittedName>
        <fullName evidence="2">Phosphohydrolase</fullName>
    </submittedName>
</protein>
<keyword evidence="3" id="KW-1185">Reference proteome</keyword>
<dbReference type="PANTHER" id="PTHR46922:SF4">
    <property type="entry name" value="DHHA1 DOMAIN PROTEIN"/>
    <property type="match status" value="1"/>
</dbReference>
<dbReference type="InterPro" id="IPR003156">
    <property type="entry name" value="DHHA1_dom"/>
</dbReference>
<dbReference type="RefSeq" id="WP_212701399.1">
    <property type="nucleotide sequence ID" value="NZ_JADMKU010000010.1"/>
</dbReference>
<dbReference type="InterPro" id="IPR038763">
    <property type="entry name" value="DHH_sf"/>
</dbReference>
<dbReference type="Pfam" id="PF02272">
    <property type="entry name" value="DHHA1"/>
    <property type="match status" value="1"/>
</dbReference>
<sequence>MTRTICIYHANCADGFTAAWCVRWGLGDEVEFIPASYGSEPPDVTGADVIIVDFSYKRPVLERMALSARSILMLDHHKTAREDLAGLPRPAPTWAMHQSHAGNPSARFDMTVSGAQLAWDYFCHGARPALVEYVADRDLWKWELEHSREVSAVIGSIDQAFDTWDRLSTKMETEWELIALANEGAAILRKHDKDVGAVLDLTTRMMVIGGHRVPVANAPYSMASDAAGRLAEGNPFAATYFDGPDGRAFSLRSRGDGIDVSAIAKTYGGGGHRNAAGFKMPIGWEGEHPTAEGHCDEMVRLATQSN</sequence>
<dbReference type="Gene3D" id="3.10.310.30">
    <property type="match status" value="1"/>
</dbReference>
<comment type="caution">
    <text evidence="2">The sequence shown here is derived from an EMBL/GenBank/DDBJ whole genome shotgun (WGS) entry which is preliminary data.</text>
</comment>
<organism evidence="2 3">
    <name type="scientific">Thalassovita aquimarina</name>
    <dbReference type="NCBI Taxonomy" id="2785917"/>
    <lineage>
        <taxon>Bacteria</taxon>
        <taxon>Pseudomonadati</taxon>
        <taxon>Pseudomonadota</taxon>
        <taxon>Alphaproteobacteria</taxon>
        <taxon>Rhodobacterales</taxon>
        <taxon>Roseobacteraceae</taxon>
        <taxon>Thalassovita</taxon>
    </lineage>
</organism>
<evidence type="ECO:0000313" key="3">
    <source>
        <dbReference type="Proteomes" id="UP001195941"/>
    </source>
</evidence>
<reference evidence="2 3" key="1">
    <citation type="journal article" date="2021" name="Arch. Microbiol.">
        <title>Thalassobius aquimarinus sp. nov., isolated from the Sea of Japan seashore.</title>
        <authorList>
            <person name="Kurilenko V.V."/>
            <person name="Romanenko L.A."/>
            <person name="Chernysheva N.Y."/>
            <person name="Velansky P.V."/>
            <person name="Tekutyeva L.A."/>
            <person name="Isaeva M.P."/>
            <person name="Mikhailov V.V."/>
        </authorList>
    </citation>
    <scope>NUCLEOTIDE SEQUENCE [LARGE SCALE GENOMIC DNA]</scope>
    <source>
        <strain evidence="2 3">KMM 8518</strain>
    </source>
</reference>
<dbReference type="PANTHER" id="PTHR46922">
    <property type="entry name" value="DHHA1 DOMAIN PROTEIN"/>
    <property type="match status" value="1"/>
</dbReference>
<dbReference type="Proteomes" id="UP001195941">
    <property type="component" value="Unassembled WGS sequence"/>
</dbReference>
<accession>A0ABS5HTK7</accession>
<dbReference type="EMBL" id="JADMKU010000010">
    <property type="protein sequence ID" value="MBR9651883.1"/>
    <property type="molecule type" value="Genomic_DNA"/>
</dbReference>
<evidence type="ECO:0000259" key="1">
    <source>
        <dbReference type="Pfam" id="PF02272"/>
    </source>
</evidence>
<evidence type="ECO:0000313" key="2">
    <source>
        <dbReference type="EMBL" id="MBR9651883.1"/>
    </source>
</evidence>
<gene>
    <name evidence="2" type="ORF">IT775_12205</name>
</gene>
<feature type="domain" description="DHHA1" evidence="1">
    <location>
        <begin position="222"/>
        <end position="281"/>
    </location>
</feature>
<dbReference type="SUPFAM" id="SSF64182">
    <property type="entry name" value="DHH phosphoesterases"/>
    <property type="match status" value="1"/>
</dbReference>